<dbReference type="Pfam" id="PF00373">
    <property type="entry name" value="FERM_M"/>
    <property type="match status" value="1"/>
</dbReference>
<evidence type="ECO:0000256" key="5">
    <source>
        <dbReference type="ARBA" id="ARBA00022801"/>
    </source>
</evidence>
<dbReference type="InterPro" id="IPR016130">
    <property type="entry name" value="Tyr_Pase_AS"/>
</dbReference>
<dbReference type="Gene3D" id="3.90.190.10">
    <property type="entry name" value="Protein tyrosine phosphatase superfamily"/>
    <property type="match status" value="1"/>
</dbReference>
<dbReference type="FunFam" id="1.20.80.10:FF:000014">
    <property type="entry name" value="Tyrosine-protein phosphatase non-receptor type"/>
    <property type="match status" value="1"/>
</dbReference>
<dbReference type="SMART" id="SM00404">
    <property type="entry name" value="PTPc_motif"/>
    <property type="match status" value="1"/>
</dbReference>
<dbReference type="EMBL" id="JAZGQO010000007">
    <property type="protein sequence ID" value="KAK6182291.1"/>
    <property type="molecule type" value="Genomic_DNA"/>
</dbReference>
<feature type="compositionally biased region" description="Basic and acidic residues" evidence="8">
    <location>
        <begin position="501"/>
        <end position="511"/>
    </location>
</feature>
<dbReference type="PANTHER" id="PTHR45706:SF1">
    <property type="entry name" value="PEZ, ISOFORM A"/>
    <property type="match status" value="1"/>
</dbReference>
<evidence type="ECO:0000256" key="4">
    <source>
        <dbReference type="ARBA" id="ARBA00022490"/>
    </source>
</evidence>
<dbReference type="SMART" id="SM00295">
    <property type="entry name" value="B41"/>
    <property type="match status" value="1"/>
</dbReference>
<evidence type="ECO:0000313" key="12">
    <source>
        <dbReference type="EMBL" id="KAK6182291.1"/>
    </source>
</evidence>
<gene>
    <name evidence="12" type="ORF">SNE40_010006</name>
</gene>
<feature type="region of interest" description="Disordered" evidence="8">
    <location>
        <begin position="690"/>
        <end position="709"/>
    </location>
</feature>
<protein>
    <recommendedName>
        <fullName evidence="3">protein-tyrosine-phosphatase</fullName>
        <ecNumber evidence="3">3.1.3.48</ecNumber>
    </recommendedName>
</protein>
<dbReference type="PROSITE" id="PS00383">
    <property type="entry name" value="TYR_PHOSPHATASE_1"/>
    <property type="match status" value="1"/>
</dbReference>
<dbReference type="InterPro" id="IPR000387">
    <property type="entry name" value="Tyr_Pase_dom"/>
</dbReference>
<dbReference type="SUPFAM" id="SSF54236">
    <property type="entry name" value="Ubiquitin-like"/>
    <property type="match status" value="1"/>
</dbReference>
<evidence type="ECO:0000256" key="1">
    <source>
        <dbReference type="ARBA" id="ARBA00004245"/>
    </source>
</evidence>
<evidence type="ECO:0000256" key="6">
    <source>
        <dbReference type="ARBA" id="ARBA00022912"/>
    </source>
</evidence>
<evidence type="ECO:0000256" key="2">
    <source>
        <dbReference type="ARBA" id="ARBA00009649"/>
    </source>
</evidence>
<accession>A0AAN8PZD3</accession>
<dbReference type="InterPro" id="IPR011993">
    <property type="entry name" value="PH-like_dom_sf"/>
</dbReference>
<dbReference type="Gene3D" id="2.30.29.30">
    <property type="entry name" value="Pleckstrin-homology domain (PH domain)/Phosphotyrosine-binding domain (PTB)"/>
    <property type="match status" value="1"/>
</dbReference>
<dbReference type="SUPFAM" id="SSF50729">
    <property type="entry name" value="PH domain-like"/>
    <property type="match status" value="1"/>
</dbReference>
<dbReference type="InterPro" id="IPR019749">
    <property type="entry name" value="Band_41_domain"/>
</dbReference>
<sequence>MPFKWRLKKTKRYEISTKNAFIVGVYLLDNSFLECTLTSDSTGHECLDSIAQRIEITETHFFGLRYVTKKLHFHWVDLERPLKKQLDKQAQISCHPPCLYFGVQFYVASAHRIPDEVARFHYYLQLKNDIIDGRLPCSVEQAVRLAALSLQAEFGDCEYDKQNPAYFKDHPLLPKSMTKDESTFMELLSDVINGHYRLHGVHGIKAEIQYIKEVQQMDGFGTEYYIAKDDSGKELYLGTSYIGLFARFLDRQPPVFFRWAEIARVSQNKKNLEVDTSKSSAQYTLEDTDTSKYLCRIINYQIKFYKSSKANLKEAQVALPQTEYSELTESQTSLAYIQDQRYTPDVQQMTVNEDFYTNSQQSLDVLPDFQHIPNSGSESHINEGIYMNHQPGNITQQQDIATRAALLPAYRHTPDYETLMAQRMATNPQQQHTQVSTTESAQSLGSAQIYNNQDAVTFNSEPEIRQPISDYKDETQYANAMAIRNYSHSVYASGFQDGHDNINNRTGERSNHLPVHSTYSSPELNTQGLQEQFTSDMIQDPLPYQYRPPPPYPRTSSSTPDLAVQAITSHNNEIPDIVAQQGEQFGNLAQQSRFDKSIENLNEMESNVKSPSSEIVDQDDTSSEHSYATFHVKDDSSDDDTEKLRREESERKKIQVRLVGPKEAPPPSKSKEVATLRESFRRMMIARAGPIMSSKPGDSHVKSVTKDSSDITLSKVEESVPTTKSNPVILVDPPSTSLPIPDVIQPSDHVTSSRHMSDTGSIKCLESNQVVHTQALSMDSSTSQQEDSDSDLSDFADGTIRRRSIGPLKRAAMNGLTLSRPMVLALMNDESRAPKDERRKILESKISEGQVFVEFEEIYKRAPNLEYNVAKLPENNPRNRFKDVLPYDNTRVKLTPRKDNPAGYINASHVKLTAENMDWWFIATQAPLENTVSDFWQMIWEQEVDVVAMLTALTEQGRQKCFPYRPDEPGPSHRKIYGDFEIELLLTDDSLCYVTRRITVRHLPSGKSRQIWHLQYTDWPDHGCPDDIYGFLGFLDEIESVRRLAESEEGSGKKAPVVVHCSAGVGRTGVVILTAVMKWCLEHNHSVDLPKALTGIRQQRMYMVQTLGQYQFIHNTLIQYLKNTRLI</sequence>
<dbReference type="GO" id="GO:0005856">
    <property type="term" value="C:cytoskeleton"/>
    <property type="evidence" value="ECO:0007669"/>
    <property type="project" value="UniProtKB-SubCell"/>
</dbReference>
<name>A0AAN8PZD3_PATCE</name>
<dbReference type="InterPro" id="IPR000299">
    <property type="entry name" value="FERM_domain"/>
</dbReference>
<dbReference type="PROSITE" id="PS50055">
    <property type="entry name" value="TYR_PHOSPHATASE_PTP"/>
    <property type="match status" value="1"/>
</dbReference>
<dbReference type="EC" id="3.1.3.48" evidence="3"/>
<evidence type="ECO:0000259" key="9">
    <source>
        <dbReference type="PROSITE" id="PS50055"/>
    </source>
</evidence>
<dbReference type="InterPro" id="IPR019748">
    <property type="entry name" value="FERM_central"/>
</dbReference>
<evidence type="ECO:0000313" key="13">
    <source>
        <dbReference type="Proteomes" id="UP001347796"/>
    </source>
</evidence>
<dbReference type="InterPro" id="IPR000242">
    <property type="entry name" value="PTP_cat"/>
</dbReference>
<dbReference type="PANTHER" id="PTHR45706">
    <property type="entry name" value="TYROSINE-PROTEIN PHOSPHATASE"/>
    <property type="match status" value="1"/>
</dbReference>
<dbReference type="Pfam" id="PF00102">
    <property type="entry name" value="Y_phosphatase"/>
    <property type="match status" value="1"/>
</dbReference>
<dbReference type="GO" id="GO:0004725">
    <property type="term" value="F:protein tyrosine phosphatase activity"/>
    <property type="evidence" value="ECO:0007669"/>
    <property type="project" value="UniProtKB-EC"/>
</dbReference>
<dbReference type="InterPro" id="IPR018979">
    <property type="entry name" value="FERM_N"/>
</dbReference>
<organism evidence="12 13">
    <name type="scientific">Patella caerulea</name>
    <name type="common">Rayed Mediterranean limpet</name>
    <dbReference type="NCBI Taxonomy" id="87958"/>
    <lineage>
        <taxon>Eukaryota</taxon>
        <taxon>Metazoa</taxon>
        <taxon>Spiralia</taxon>
        <taxon>Lophotrochozoa</taxon>
        <taxon>Mollusca</taxon>
        <taxon>Gastropoda</taxon>
        <taxon>Patellogastropoda</taxon>
        <taxon>Patelloidea</taxon>
        <taxon>Patellidae</taxon>
        <taxon>Patella</taxon>
    </lineage>
</organism>
<evidence type="ECO:0000256" key="8">
    <source>
        <dbReference type="SAM" id="MobiDB-lite"/>
    </source>
</evidence>
<dbReference type="PRINTS" id="PR00935">
    <property type="entry name" value="BAND41"/>
</dbReference>
<reference evidence="12 13" key="1">
    <citation type="submission" date="2024-01" db="EMBL/GenBank/DDBJ databases">
        <title>The genome of the rayed Mediterranean limpet Patella caerulea (Linnaeus, 1758).</title>
        <authorList>
            <person name="Anh-Thu Weber A."/>
            <person name="Halstead-Nussloch G."/>
        </authorList>
    </citation>
    <scope>NUCLEOTIDE SEQUENCE [LARGE SCALE GENOMIC DNA]</scope>
    <source>
        <strain evidence="12">AATW-2023a</strain>
        <tissue evidence="12">Whole specimen</tissue>
    </source>
</reference>
<comment type="similarity">
    <text evidence="2">Belongs to the protein-tyrosine phosphatase family. Non-receptor class subfamily.</text>
</comment>
<feature type="region of interest" description="Disordered" evidence="8">
    <location>
        <begin position="541"/>
        <end position="560"/>
    </location>
</feature>
<dbReference type="Pfam" id="PF09380">
    <property type="entry name" value="FERM_C"/>
    <property type="match status" value="1"/>
</dbReference>
<feature type="region of interest" description="Disordered" evidence="8">
    <location>
        <begin position="725"/>
        <end position="756"/>
    </location>
</feature>
<keyword evidence="6" id="KW-0904">Protein phosphatase</keyword>
<keyword evidence="13" id="KW-1185">Reference proteome</keyword>
<evidence type="ECO:0000259" key="10">
    <source>
        <dbReference type="PROSITE" id="PS50056"/>
    </source>
</evidence>
<dbReference type="Gene3D" id="3.10.20.90">
    <property type="entry name" value="Phosphatidylinositol 3-kinase Catalytic Subunit, Chain A, domain 1"/>
    <property type="match status" value="1"/>
</dbReference>
<dbReference type="InterPro" id="IPR018980">
    <property type="entry name" value="FERM_PH-like_C"/>
</dbReference>
<dbReference type="InterPro" id="IPR035963">
    <property type="entry name" value="FERM_2"/>
</dbReference>
<feature type="compositionally biased region" description="Basic and acidic residues" evidence="8">
    <location>
        <begin position="697"/>
        <end position="709"/>
    </location>
</feature>
<feature type="domain" description="Tyrosine specific protein phosphatases" evidence="10">
    <location>
        <begin position="1032"/>
        <end position="1111"/>
    </location>
</feature>
<dbReference type="SMART" id="SM00194">
    <property type="entry name" value="PTPc"/>
    <property type="match status" value="1"/>
</dbReference>
<keyword evidence="5" id="KW-0378">Hydrolase</keyword>
<evidence type="ECO:0000259" key="11">
    <source>
        <dbReference type="PROSITE" id="PS50057"/>
    </source>
</evidence>
<dbReference type="CDD" id="cd14473">
    <property type="entry name" value="FERM_B-lobe"/>
    <property type="match status" value="1"/>
</dbReference>
<dbReference type="SUPFAM" id="SSF52799">
    <property type="entry name" value="(Phosphotyrosine protein) phosphatases II"/>
    <property type="match status" value="1"/>
</dbReference>
<feature type="compositionally biased region" description="Basic and acidic residues" evidence="8">
    <location>
        <begin position="642"/>
        <end position="651"/>
    </location>
</feature>
<dbReference type="PRINTS" id="PR00700">
    <property type="entry name" value="PRTYPHPHTASE"/>
</dbReference>
<dbReference type="PROSITE" id="PS50056">
    <property type="entry name" value="TYR_PHOSPHATASE_2"/>
    <property type="match status" value="1"/>
</dbReference>
<comment type="subcellular location">
    <subcellularLocation>
        <location evidence="1">Cytoplasm</location>
        <location evidence="1">Cytoskeleton</location>
    </subcellularLocation>
</comment>
<keyword evidence="7" id="KW-0206">Cytoskeleton</keyword>
<dbReference type="Proteomes" id="UP001347796">
    <property type="component" value="Unassembled WGS sequence"/>
</dbReference>
<dbReference type="SUPFAM" id="SSF47031">
    <property type="entry name" value="Second domain of FERM"/>
    <property type="match status" value="1"/>
</dbReference>
<dbReference type="InterPro" id="IPR014352">
    <property type="entry name" value="FERM/acyl-CoA-bd_prot_sf"/>
</dbReference>
<feature type="domain" description="Tyrosine-protein phosphatase" evidence="9">
    <location>
        <begin position="851"/>
        <end position="1120"/>
    </location>
</feature>
<dbReference type="InterPro" id="IPR003595">
    <property type="entry name" value="Tyr_Pase_cat"/>
</dbReference>
<feature type="compositionally biased region" description="Polar residues" evidence="8">
    <location>
        <begin position="605"/>
        <end position="615"/>
    </location>
</feature>
<feature type="region of interest" description="Disordered" evidence="8">
    <location>
        <begin position="501"/>
        <end position="523"/>
    </location>
</feature>
<feature type="domain" description="FERM" evidence="11">
    <location>
        <begin position="21"/>
        <end position="309"/>
    </location>
</feature>
<dbReference type="SMART" id="SM01196">
    <property type="entry name" value="FERM_C"/>
    <property type="match status" value="1"/>
</dbReference>
<evidence type="ECO:0000256" key="3">
    <source>
        <dbReference type="ARBA" id="ARBA00013064"/>
    </source>
</evidence>
<dbReference type="Gene3D" id="1.20.80.10">
    <property type="match status" value="1"/>
</dbReference>
<dbReference type="PROSITE" id="PS50057">
    <property type="entry name" value="FERM_3"/>
    <property type="match status" value="1"/>
</dbReference>
<dbReference type="InterPro" id="IPR029071">
    <property type="entry name" value="Ubiquitin-like_domsf"/>
</dbReference>
<dbReference type="InterPro" id="IPR029021">
    <property type="entry name" value="Prot-tyrosine_phosphatase-like"/>
</dbReference>
<proteinExistence type="inferred from homology"/>
<keyword evidence="4" id="KW-0963">Cytoplasm</keyword>
<dbReference type="FunFam" id="3.10.20.90:FF:000039">
    <property type="entry name" value="Tyrosine-protein phosphatase non-receptor type"/>
    <property type="match status" value="1"/>
</dbReference>
<comment type="caution">
    <text evidence="12">The sequence shown here is derived from an EMBL/GenBank/DDBJ whole genome shotgun (WGS) entry which is preliminary data.</text>
</comment>
<dbReference type="Pfam" id="PF09379">
    <property type="entry name" value="FERM_N"/>
    <property type="match status" value="1"/>
</dbReference>
<evidence type="ECO:0000256" key="7">
    <source>
        <dbReference type="ARBA" id="ARBA00023212"/>
    </source>
</evidence>
<dbReference type="AlphaFoldDB" id="A0AAN8PZD3"/>
<feature type="region of interest" description="Disordered" evidence="8">
    <location>
        <begin position="605"/>
        <end position="651"/>
    </location>
</feature>
<dbReference type="CDD" id="cd17099">
    <property type="entry name" value="FERM_F1_PTPN14_like"/>
    <property type="match status" value="1"/>
</dbReference>